<keyword evidence="2 5" id="KW-0808">Transferase</keyword>
<evidence type="ECO:0000259" key="4">
    <source>
        <dbReference type="PROSITE" id="PS51186"/>
    </source>
</evidence>
<evidence type="ECO:0000313" key="6">
    <source>
        <dbReference type="Proteomes" id="UP000006394"/>
    </source>
</evidence>
<keyword evidence="3 5" id="KW-0012">Acyltransferase</keyword>
<proteinExistence type="inferred from homology"/>
<protein>
    <submittedName>
        <fullName evidence="5">Probable acetyltransferase, GNAT family</fullName>
        <ecNumber evidence="5">2.3.1.-</ecNumber>
    </submittedName>
</protein>
<dbReference type="CDD" id="cd04301">
    <property type="entry name" value="NAT_SF"/>
    <property type="match status" value="1"/>
</dbReference>
<dbReference type="InterPro" id="IPR000182">
    <property type="entry name" value="GNAT_dom"/>
</dbReference>
<dbReference type="eggNOG" id="COG0456">
    <property type="taxonomic scope" value="Bacteria"/>
</dbReference>
<dbReference type="EnsemblBacteria" id="CAL42414">
    <property type="protein sequence ID" value="CAL42414"/>
    <property type="gene ID" value="FP0301"/>
</dbReference>
<comment type="similarity">
    <text evidence="1">Belongs to the acetyltransferase family.</text>
</comment>
<dbReference type="KEGG" id="fps:FP0301"/>
<dbReference type="PANTHER" id="PTHR10545">
    <property type="entry name" value="DIAMINE N-ACETYLTRANSFERASE"/>
    <property type="match status" value="1"/>
</dbReference>
<dbReference type="STRING" id="402612.FP0301"/>
<dbReference type="InterPro" id="IPR016181">
    <property type="entry name" value="Acyl_CoA_acyltransferase"/>
</dbReference>
<sequence length="173" mass="19874">MLKLKQPLKRKNNAFSMIVRKGEKKDMSAVLNLIKELAIFEKEPQAVEVTANDLLRDGFSDNPLFYTFIAEVEGEIIGMALYYYRYSTWKGKTIHLEDLIVQEKSRGTGAGYALYTAIISQGKKDNVRRIEWNVLNWNTLAINFYNKSGAKLLQDWRVVNMDEAGINAFLTKK</sequence>
<gene>
    <name evidence="5" type="ordered locus">FP0301</name>
</gene>
<name>A6GWE1_FLAPJ</name>
<evidence type="ECO:0000256" key="3">
    <source>
        <dbReference type="ARBA" id="ARBA00023315"/>
    </source>
</evidence>
<evidence type="ECO:0000256" key="1">
    <source>
        <dbReference type="ARBA" id="ARBA00008694"/>
    </source>
</evidence>
<dbReference type="PATRIC" id="fig|402612.5.peg.314"/>
<dbReference type="EMBL" id="AM398681">
    <property type="protein sequence ID" value="CAL42414.1"/>
    <property type="molecule type" value="Genomic_DNA"/>
</dbReference>
<dbReference type="OrthoDB" id="9805924at2"/>
<organism evidence="5 6">
    <name type="scientific">Flavobacterium psychrophilum (strain ATCC 49511 / DSM 21280 / CIP 103535 / JIP02/86)</name>
    <dbReference type="NCBI Taxonomy" id="402612"/>
    <lineage>
        <taxon>Bacteria</taxon>
        <taxon>Pseudomonadati</taxon>
        <taxon>Bacteroidota</taxon>
        <taxon>Flavobacteriia</taxon>
        <taxon>Flavobacteriales</taxon>
        <taxon>Flavobacteriaceae</taxon>
        <taxon>Flavobacterium</taxon>
    </lineage>
</organism>
<dbReference type="SUPFAM" id="SSF55729">
    <property type="entry name" value="Acyl-CoA N-acyltransferases (Nat)"/>
    <property type="match status" value="1"/>
</dbReference>
<evidence type="ECO:0000256" key="2">
    <source>
        <dbReference type="ARBA" id="ARBA00022679"/>
    </source>
</evidence>
<dbReference type="AlphaFoldDB" id="A6GWE1"/>
<evidence type="ECO:0000313" key="5">
    <source>
        <dbReference type="EMBL" id="CAL42414.1"/>
    </source>
</evidence>
<reference evidence="5 6" key="1">
    <citation type="journal article" date="2007" name="Nat. Biotechnol.">
        <title>Complete genome sequence of the fish pathogen Flavobacterium psychrophilum.</title>
        <authorList>
            <person name="Duchaud E."/>
            <person name="Boussaha M."/>
            <person name="Loux V."/>
            <person name="Bernardet J.F."/>
            <person name="Michel C."/>
            <person name="Kerouault B."/>
            <person name="Mondot S."/>
            <person name="Nicolas P."/>
            <person name="Bossy R."/>
            <person name="Caron C."/>
            <person name="Bessieres P."/>
            <person name="Gibrat J.F."/>
            <person name="Claverol S."/>
            <person name="Dumetz F."/>
            <person name="Le Henaff M."/>
            <person name="Benmansour A."/>
        </authorList>
    </citation>
    <scope>NUCLEOTIDE SEQUENCE [LARGE SCALE GENOMIC DNA]</scope>
    <source>
        <strain evidence="6">ATCC 49511 / DSM 21280 / CIP 103535 / JIP02/86</strain>
    </source>
</reference>
<dbReference type="Proteomes" id="UP000006394">
    <property type="component" value="Chromosome"/>
</dbReference>
<keyword evidence="6" id="KW-1185">Reference proteome</keyword>
<feature type="domain" description="N-acetyltransferase" evidence="4">
    <location>
        <begin position="17"/>
        <end position="173"/>
    </location>
</feature>
<dbReference type="Pfam" id="PF00583">
    <property type="entry name" value="Acetyltransf_1"/>
    <property type="match status" value="1"/>
</dbReference>
<dbReference type="InterPro" id="IPR051016">
    <property type="entry name" value="Diverse_Substrate_AcTransf"/>
</dbReference>
<dbReference type="PROSITE" id="PS51186">
    <property type="entry name" value="GNAT"/>
    <property type="match status" value="1"/>
</dbReference>
<dbReference type="HOGENOM" id="CLU_013985_41_1_10"/>
<dbReference type="PANTHER" id="PTHR10545:SF29">
    <property type="entry name" value="GH14572P-RELATED"/>
    <property type="match status" value="1"/>
</dbReference>
<dbReference type="GO" id="GO:0008080">
    <property type="term" value="F:N-acetyltransferase activity"/>
    <property type="evidence" value="ECO:0007669"/>
    <property type="project" value="TreeGrafter"/>
</dbReference>
<accession>A6GWE1</accession>
<dbReference type="EC" id="2.3.1.-" evidence="5"/>
<dbReference type="FunFam" id="3.40.630.30:FF:000064">
    <property type="entry name" value="GNAT family acetyltransferase"/>
    <property type="match status" value="1"/>
</dbReference>
<dbReference type="Gene3D" id="3.40.630.30">
    <property type="match status" value="1"/>
</dbReference>